<dbReference type="EMBL" id="JADNYM010000026">
    <property type="protein sequence ID" value="MBG0741180.1"/>
    <property type="molecule type" value="Genomic_DNA"/>
</dbReference>
<gene>
    <name evidence="3" type="ORF">IV500_17575</name>
</gene>
<feature type="compositionally biased region" description="Low complexity" evidence="1">
    <location>
        <begin position="30"/>
        <end position="42"/>
    </location>
</feature>
<keyword evidence="4" id="KW-1185">Reference proteome</keyword>
<organism evidence="3 4">
    <name type="scientific">Arthrobacter terrae</name>
    <dbReference type="NCBI Taxonomy" id="2935737"/>
    <lineage>
        <taxon>Bacteria</taxon>
        <taxon>Bacillati</taxon>
        <taxon>Actinomycetota</taxon>
        <taxon>Actinomycetes</taxon>
        <taxon>Micrococcales</taxon>
        <taxon>Micrococcaceae</taxon>
        <taxon>Arthrobacter</taxon>
    </lineage>
</organism>
<name>A0A931CRE3_9MICC</name>
<feature type="region of interest" description="Disordered" evidence="1">
    <location>
        <begin position="1"/>
        <end position="62"/>
    </location>
</feature>
<feature type="compositionally biased region" description="Low complexity" evidence="1">
    <location>
        <begin position="50"/>
        <end position="61"/>
    </location>
</feature>
<keyword evidence="2" id="KW-0812">Transmembrane</keyword>
<evidence type="ECO:0000256" key="2">
    <source>
        <dbReference type="SAM" id="Phobius"/>
    </source>
</evidence>
<evidence type="ECO:0000313" key="4">
    <source>
        <dbReference type="Proteomes" id="UP000655366"/>
    </source>
</evidence>
<protein>
    <submittedName>
        <fullName evidence="3">DUF4190 domain-containing protein</fullName>
    </submittedName>
</protein>
<keyword evidence="2" id="KW-1133">Transmembrane helix</keyword>
<reference evidence="3 4" key="1">
    <citation type="submission" date="2020-11" db="EMBL/GenBank/DDBJ databases">
        <title>Arthrobacter antarcticus sp. nov., isolated from Antarctic Soil.</title>
        <authorList>
            <person name="Li J."/>
        </authorList>
    </citation>
    <scope>NUCLEOTIDE SEQUENCE [LARGE SCALE GENOMIC DNA]</scope>
    <source>
        <strain evidence="3 4">Z1-20</strain>
    </source>
</reference>
<sequence>MTESNPQQPAPFGQEPAKSDQPTPAYGQSAPPAYAHAAPPAYGTQPPAPYGQQPQQSYQGATVQDPGKTLGIIGLVLAFLISIAGLVVSIIALKKSKAAGFKNTPAKVGIIVSIIVSVLWIAGIIIVAIALVNLTNELQDACGNGQPTFVFNGMEQACPAVK</sequence>
<proteinExistence type="predicted"/>
<evidence type="ECO:0000256" key="1">
    <source>
        <dbReference type="SAM" id="MobiDB-lite"/>
    </source>
</evidence>
<dbReference type="AlphaFoldDB" id="A0A931CRE3"/>
<evidence type="ECO:0000313" key="3">
    <source>
        <dbReference type="EMBL" id="MBG0741180.1"/>
    </source>
</evidence>
<feature type="transmembrane region" description="Helical" evidence="2">
    <location>
        <begin position="105"/>
        <end position="132"/>
    </location>
</feature>
<feature type="transmembrane region" description="Helical" evidence="2">
    <location>
        <begin position="72"/>
        <end position="93"/>
    </location>
</feature>
<dbReference type="Proteomes" id="UP000655366">
    <property type="component" value="Unassembled WGS sequence"/>
</dbReference>
<accession>A0A931CRE3</accession>
<comment type="caution">
    <text evidence="3">The sequence shown here is derived from an EMBL/GenBank/DDBJ whole genome shotgun (WGS) entry which is preliminary data.</text>
</comment>
<dbReference type="RefSeq" id="WP_196398115.1">
    <property type="nucleotide sequence ID" value="NZ_JADNYM010000026.1"/>
</dbReference>
<keyword evidence="2" id="KW-0472">Membrane</keyword>